<dbReference type="Proteomes" id="UP000223793">
    <property type="component" value="Segment"/>
</dbReference>
<dbReference type="EMBL" id="KT266805">
    <property type="protein sequence ID" value="AKQ75805.1"/>
    <property type="molecule type" value="Genomic_DNA"/>
</dbReference>
<dbReference type="SUPFAM" id="SSF52540">
    <property type="entry name" value="P-loop containing nucleoside triphosphate hydrolases"/>
    <property type="match status" value="1"/>
</dbReference>
<dbReference type="Gene3D" id="3.40.50.300">
    <property type="entry name" value="P-loop containing nucleotide triphosphate hydrolases"/>
    <property type="match status" value="1"/>
</dbReference>
<accession>A0A0K0PVE7</accession>
<evidence type="ECO:0000313" key="1">
    <source>
        <dbReference type="EMBL" id="AKQ75805.1"/>
    </source>
</evidence>
<dbReference type="InterPro" id="IPR021130">
    <property type="entry name" value="PRib-ATP_PPHydrolase-like"/>
</dbReference>
<dbReference type="Pfam" id="PF01503">
    <property type="entry name" value="PRA-PH"/>
    <property type="match status" value="1"/>
</dbReference>
<protein>
    <submittedName>
        <fullName evidence="1">Cof hydrolase</fullName>
    </submittedName>
</protein>
<dbReference type="GO" id="GO:0016787">
    <property type="term" value="F:hydrolase activity"/>
    <property type="evidence" value="ECO:0007669"/>
    <property type="project" value="UniProtKB-KW"/>
</dbReference>
<proteinExistence type="predicted"/>
<dbReference type="Gene3D" id="1.10.3420.10">
    <property type="entry name" value="putative ntp pyrophosphohydrolase like domain"/>
    <property type="match status" value="1"/>
</dbReference>
<organism evidence="1 2">
    <name type="scientific">Roseobacter phage RDJL Phi 2</name>
    <dbReference type="NCBI Taxonomy" id="1682380"/>
    <lineage>
        <taxon>Viruses</taxon>
        <taxon>Duplodnaviria</taxon>
        <taxon>Heunggongvirae</taxon>
        <taxon>Uroviricota</taxon>
        <taxon>Caudoviricetes</taxon>
        <taxon>Xiamenvirus</taxon>
        <taxon>Xiamenvirus RDJL2</taxon>
    </lineage>
</organism>
<gene>
    <name evidence="1" type="ORF">RDJLphi2_gp15</name>
</gene>
<dbReference type="OrthoDB" id="10204at10239"/>
<keyword evidence="1" id="KW-0378">Hydrolase</keyword>
<dbReference type="InterPro" id="IPR023292">
    <property type="entry name" value="NTP_PyroPHydrolase-like_dom_sf"/>
</dbReference>
<evidence type="ECO:0000313" key="2">
    <source>
        <dbReference type="Proteomes" id="UP000223793"/>
    </source>
</evidence>
<name>A0A0K0PVE7_9CAUD</name>
<sequence length="348" mass="39363">MTLIPDLVAMTERFARDILGLPIPDAPTRLDPERKKWASGALSEELTEFMDAETLEDEADALLDLMYFAGGRLIEMGFVPGAAFEEVHQANMAKERGELSKRPHSKGFDAIKPDGWTAPDLAPYCNLRRDDVQTLDFLAQLIGDHPYPSPTTIFEEHEQAMPNVLVLGYGRHGKDTVSEMLRDNFGFTFTSSSEFCAEKVVMAAVEEAWARFECPERGRNLNPPTIPRYASVQECFDDRANHRQFWYEAIRNFNRPDLTALGQAIFAENDVYCGLRHKSEFHAVKNAGIPDVVVWVDRSDHLPPEPKESCSVEPWMADFIIDNNGTIEELEVNVLSLFDRLMGEYNAE</sequence>
<dbReference type="InterPro" id="IPR027417">
    <property type="entry name" value="P-loop_NTPase"/>
</dbReference>
<reference evidence="2" key="1">
    <citation type="submission" date="2015-07" db="EMBL/GenBank/DDBJ databases">
        <title>Complete genome sequence of Roseophage RDJL phage 2, a siphovirus infects Roseobacter denitrificans OCh114.</title>
        <authorList>
            <person name="Liang Y."/>
            <person name="Zhang Y."/>
            <person name="Zhou C."/>
            <person name="Chen Z."/>
            <person name="Yang S."/>
        </authorList>
    </citation>
    <scope>NUCLEOTIDE SEQUENCE [LARGE SCALE GENOMIC DNA]</scope>
</reference>
<keyword evidence="2" id="KW-1185">Reference proteome</keyword>